<dbReference type="STRING" id="1136497.SAMN04489752_2805"/>
<keyword evidence="2" id="KW-0472">Membrane</keyword>
<feature type="transmembrane region" description="Helical" evidence="2">
    <location>
        <begin position="275"/>
        <end position="293"/>
    </location>
</feature>
<dbReference type="EMBL" id="LT629766">
    <property type="protein sequence ID" value="SDS90115.1"/>
    <property type="molecule type" value="Genomic_DNA"/>
</dbReference>
<dbReference type="AlphaFoldDB" id="A0A1H1VZE6"/>
<feature type="transmembrane region" description="Helical" evidence="2">
    <location>
        <begin position="364"/>
        <end position="385"/>
    </location>
</feature>
<evidence type="ECO:0000313" key="3">
    <source>
        <dbReference type="EMBL" id="SDS90115.1"/>
    </source>
</evidence>
<reference evidence="4" key="1">
    <citation type="submission" date="2016-10" db="EMBL/GenBank/DDBJ databases">
        <authorList>
            <person name="Varghese N."/>
            <person name="Submissions S."/>
        </authorList>
    </citation>
    <scope>NUCLEOTIDE SEQUENCE [LARGE SCALE GENOMIC DNA]</scope>
    <source>
        <strain evidence="4">DSM 23676</strain>
    </source>
</reference>
<keyword evidence="4" id="KW-1185">Reference proteome</keyword>
<proteinExistence type="predicted"/>
<organism evidence="3 4">
    <name type="scientific">Brevibacterium siliguriense</name>
    <dbReference type="NCBI Taxonomy" id="1136497"/>
    <lineage>
        <taxon>Bacteria</taxon>
        <taxon>Bacillati</taxon>
        <taxon>Actinomycetota</taxon>
        <taxon>Actinomycetes</taxon>
        <taxon>Micrococcales</taxon>
        <taxon>Brevibacteriaceae</taxon>
        <taxon>Brevibacterium</taxon>
    </lineage>
</organism>
<keyword evidence="2" id="KW-0812">Transmembrane</keyword>
<feature type="transmembrane region" description="Helical" evidence="2">
    <location>
        <begin position="215"/>
        <end position="234"/>
    </location>
</feature>
<gene>
    <name evidence="3" type="ORF">SAMN04489752_2805</name>
</gene>
<dbReference type="RefSeq" id="WP_092015086.1">
    <property type="nucleotide sequence ID" value="NZ_LT629766.1"/>
</dbReference>
<feature type="transmembrane region" description="Helical" evidence="2">
    <location>
        <begin position="35"/>
        <end position="55"/>
    </location>
</feature>
<feature type="region of interest" description="Disordered" evidence="1">
    <location>
        <begin position="1"/>
        <end position="26"/>
    </location>
</feature>
<evidence type="ECO:0000256" key="1">
    <source>
        <dbReference type="SAM" id="MobiDB-lite"/>
    </source>
</evidence>
<dbReference type="OrthoDB" id="2151407at2"/>
<keyword evidence="2" id="KW-1133">Transmembrane helix</keyword>
<protein>
    <recommendedName>
        <fullName evidence="5">ABC-2 family transporter protein</fullName>
    </recommendedName>
</protein>
<sequence length="394" mass="41007">MPTQILSREDKADRSAVSESPEQAAQEAPPQFRRAILIAVLAAAVVSLVLLAFSWPTVTSDPKDLPIAAVGDEEQIDQISQNAPDGMLDLKTVDSRAEAVRLIEEREVYGAFVFEDEPEVLIAKAASPAVAQQLSGIGTQMQHSIDQQAISGLQEGTKKMQEQMQKALEAAASGQAPPQGNPAGEEADPAASAMEVPQVKVTDVVPLSDDDPSGAGLAIAGLPLTLGGIVGGVLTSMGIRSRRMRLVGTIVYGTVGGLALALIMQTWFGILQGNFGLNALAIGLSIAATVGLINGFVSLIGPAGIAIGAVLTMLIGNPIASLNQPKEFLAGAWGDIGQFFVPGAAGTLLRDLSYFPDAPMSLEWWVLSAWLAVGIALILVGHVIAHRKAHAAAH</sequence>
<feature type="transmembrane region" description="Helical" evidence="2">
    <location>
        <begin position="300"/>
        <end position="320"/>
    </location>
</feature>
<feature type="transmembrane region" description="Helical" evidence="2">
    <location>
        <begin position="246"/>
        <end position="269"/>
    </location>
</feature>
<evidence type="ECO:0008006" key="5">
    <source>
        <dbReference type="Google" id="ProtNLM"/>
    </source>
</evidence>
<feature type="compositionally biased region" description="Basic and acidic residues" evidence="1">
    <location>
        <begin position="7"/>
        <end position="16"/>
    </location>
</feature>
<evidence type="ECO:0000313" key="4">
    <source>
        <dbReference type="Proteomes" id="UP000199597"/>
    </source>
</evidence>
<name>A0A1H1VZE6_9MICO</name>
<accession>A0A1H1VZE6</accession>
<evidence type="ECO:0000256" key="2">
    <source>
        <dbReference type="SAM" id="Phobius"/>
    </source>
</evidence>
<dbReference type="Proteomes" id="UP000199597">
    <property type="component" value="Chromosome I"/>
</dbReference>
<feature type="region of interest" description="Disordered" evidence="1">
    <location>
        <begin position="168"/>
        <end position="192"/>
    </location>
</feature>